<keyword evidence="6 15" id="KW-0812">Transmembrane</keyword>
<keyword evidence="4" id="KW-0723">Serine/threonine-protein kinase</keyword>
<evidence type="ECO:0000256" key="7">
    <source>
        <dbReference type="ARBA" id="ARBA00022729"/>
    </source>
</evidence>
<dbReference type="SUPFAM" id="SSF57302">
    <property type="entry name" value="Snake toxin-like"/>
    <property type="match status" value="1"/>
</dbReference>
<dbReference type="SMART" id="SM00220">
    <property type="entry name" value="S_TKc"/>
    <property type="match status" value="1"/>
</dbReference>
<dbReference type="Pfam" id="PF00069">
    <property type="entry name" value="Pkinase"/>
    <property type="match status" value="1"/>
</dbReference>
<evidence type="ECO:0000256" key="9">
    <source>
        <dbReference type="ARBA" id="ARBA00022777"/>
    </source>
</evidence>
<evidence type="ECO:0000256" key="2">
    <source>
        <dbReference type="ARBA" id="ARBA00009605"/>
    </source>
</evidence>
<gene>
    <name evidence="19" type="primary">LOC101900564</name>
</gene>
<dbReference type="PROSITE" id="PS50011">
    <property type="entry name" value="PROTEIN_KINASE_DOM"/>
    <property type="match status" value="1"/>
</dbReference>
<feature type="transmembrane region" description="Helical" evidence="15">
    <location>
        <begin position="169"/>
        <end position="194"/>
    </location>
</feature>
<evidence type="ECO:0000256" key="8">
    <source>
        <dbReference type="ARBA" id="ARBA00022741"/>
    </source>
</evidence>
<keyword evidence="5" id="KW-0808">Transferase</keyword>
<dbReference type="Gene3D" id="3.30.200.20">
    <property type="entry name" value="Phosphorylase Kinase, domain 1"/>
    <property type="match status" value="1"/>
</dbReference>
<keyword evidence="18" id="KW-1185">Reference proteome</keyword>
<name>A0ABM3V714_MUSDO</name>
<evidence type="ECO:0000259" key="16">
    <source>
        <dbReference type="PROSITE" id="PS50011"/>
    </source>
</evidence>
<keyword evidence="9" id="KW-0418">Kinase</keyword>
<dbReference type="Gene3D" id="2.10.60.10">
    <property type="entry name" value="CD59"/>
    <property type="match status" value="1"/>
</dbReference>
<feature type="domain" description="GS" evidence="17">
    <location>
        <begin position="213"/>
        <end position="243"/>
    </location>
</feature>
<evidence type="ECO:0000256" key="4">
    <source>
        <dbReference type="ARBA" id="ARBA00022527"/>
    </source>
</evidence>
<keyword evidence="11 15" id="KW-1133">Transmembrane helix</keyword>
<evidence type="ECO:0000256" key="14">
    <source>
        <dbReference type="PROSITE-ProRule" id="PRU10141"/>
    </source>
</evidence>
<dbReference type="InterPro" id="IPR003605">
    <property type="entry name" value="GS_dom"/>
</dbReference>
<evidence type="ECO:0000256" key="6">
    <source>
        <dbReference type="ARBA" id="ARBA00022692"/>
    </source>
</evidence>
<dbReference type="Gene3D" id="1.10.510.10">
    <property type="entry name" value="Transferase(Phosphotransferase) domain 1"/>
    <property type="match status" value="1"/>
</dbReference>
<organism evidence="18 19">
    <name type="scientific">Musca domestica</name>
    <name type="common">House fly</name>
    <dbReference type="NCBI Taxonomy" id="7370"/>
    <lineage>
        <taxon>Eukaryota</taxon>
        <taxon>Metazoa</taxon>
        <taxon>Ecdysozoa</taxon>
        <taxon>Arthropoda</taxon>
        <taxon>Hexapoda</taxon>
        <taxon>Insecta</taxon>
        <taxon>Pterygota</taxon>
        <taxon>Neoptera</taxon>
        <taxon>Endopterygota</taxon>
        <taxon>Diptera</taxon>
        <taxon>Brachycera</taxon>
        <taxon>Muscomorpha</taxon>
        <taxon>Muscoidea</taxon>
        <taxon>Muscidae</taxon>
        <taxon>Musca</taxon>
    </lineage>
</organism>
<evidence type="ECO:0000313" key="19">
    <source>
        <dbReference type="RefSeq" id="XP_058981583.1"/>
    </source>
</evidence>
<dbReference type="InterPro" id="IPR045860">
    <property type="entry name" value="Snake_toxin-like_sf"/>
</dbReference>
<dbReference type="InterPro" id="IPR000472">
    <property type="entry name" value="Activin_recp"/>
</dbReference>
<dbReference type="CDD" id="cd23596">
    <property type="entry name" value="TFP_LU_ECD_Tkv"/>
    <property type="match status" value="1"/>
</dbReference>
<evidence type="ECO:0000256" key="1">
    <source>
        <dbReference type="ARBA" id="ARBA00004479"/>
    </source>
</evidence>
<dbReference type="InterPro" id="IPR000719">
    <property type="entry name" value="Prot_kinase_dom"/>
</dbReference>
<dbReference type="EC" id="2.7.11.30" evidence="3"/>
<reference evidence="19" key="1">
    <citation type="submission" date="2025-08" db="UniProtKB">
        <authorList>
            <consortium name="RefSeq"/>
        </authorList>
    </citation>
    <scope>IDENTIFICATION</scope>
    <source>
        <strain evidence="19">Aabys</strain>
        <tissue evidence="19">Whole body</tissue>
    </source>
</reference>
<dbReference type="InterPro" id="IPR017441">
    <property type="entry name" value="Protein_kinase_ATP_BS"/>
</dbReference>
<feature type="domain" description="Protein kinase" evidence="16">
    <location>
        <begin position="244"/>
        <end position="544"/>
    </location>
</feature>
<keyword evidence="12 15" id="KW-0472">Membrane</keyword>
<evidence type="ECO:0000256" key="13">
    <source>
        <dbReference type="ARBA" id="ARBA00023170"/>
    </source>
</evidence>
<sequence length="552" mass="62150">MADKMFCSRDGRLILRYFVLFPIIFLNFQSGDISTMAAIMNVEEPLEIVTEKVVNARTLTCYCEGSCPNNVINGTCETRPGGFCFSAVEEVYDEITGTYEEERTYGCMPPEENGGFLMCKVASVPHLHGKNIDCCNNVDMCNSNLYPAFTPKLTTPAPELPVSSQSVHYLAMIASMIICVSVFIVIVVVVCLTYRRREKLRKQPRLISSMCNSQLSPLSQMVEQSSGSGSGLPLLVQRTIAKQIQMVRLVGKGRYGEVWLAKWRDEKVAVKTFFTTEEASWFRETEIYQTVLMRHENILGFIAADIKGNGSWTQMLLITDYHENGSLHDYLSTSVINPQKLQLLAYSLAAGLAHLHDEIFGTPGKPAIAHRDIKSKNILVKRNGQCAIADFGLAVKYISELDEIHIAQNTRVGTRRYMAPEVLSETLNPQQFEEFKRADMYSVGLVLWEMARRCYTSKPGSKATTCEDYALPYHDVVPSDPTFDDMHAVVCVKGIRPPIPSRWQEDDVLATVAKIMQECWHQNPTVRLTALRVKKTLGRLEPEYMDCPMKIV</sequence>
<feature type="transmembrane region" description="Helical" evidence="15">
    <location>
        <begin position="13"/>
        <end position="30"/>
    </location>
</feature>
<protein>
    <recommendedName>
        <fullName evidence="3">receptor protein serine/threonine kinase</fullName>
        <ecNumber evidence="3">2.7.11.30</ecNumber>
    </recommendedName>
</protein>
<dbReference type="PROSITE" id="PS00107">
    <property type="entry name" value="PROTEIN_KINASE_ATP"/>
    <property type="match status" value="1"/>
</dbReference>
<keyword evidence="10 14" id="KW-0067">ATP-binding</keyword>
<feature type="binding site" evidence="14">
    <location>
        <position position="271"/>
    </location>
    <ligand>
        <name>ATP</name>
        <dbReference type="ChEBI" id="CHEBI:30616"/>
    </ligand>
</feature>
<proteinExistence type="inferred from homology"/>
<dbReference type="InterPro" id="IPR008271">
    <property type="entry name" value="Ser/Thr_kinase_AS"/>
</dbReference>
<keyword evidence="7" id="KW-0732">Signal</keyword>
<comment type="similarity">
    <text evidence="2">Belongs to the protein kinase superfamily. TKL Ser/Thr protein kinase family. TGFB receptor subfamily.</text>
</comment>
<dbReference type="PROSITE" id="PS00108">
    <property type="entry name" value="PROTEIN_KINASE_ST"/>
    <property type="match status" value="1"/>
</dbReference>
<dbReference type="InterPro" id="IPR000333">
    <property type="entry name" value="TGFB_receptor"/>
</dbReference>
<keyword evidence="13 19" id="KW-0675">Receptor</keyword>
<dbReference type="Pfam" id="PF01064">
    <property type="entry name" value="Activin_recp"/>
    <property type="match status" value="1"/>
</dbReference>
<accession>A0ABM3V714</accession>
<dbReference type="Pfam" id="PF08515">
    <property type="entry name" value="TGF_beta_GS"/>
    <property type="match status" value="1"/>
</dbReference>
<dbReference type="PANTHER" id="PTHR23255:SF106">
    <property type="entry name" value="RECEPTOR PROTEIN SERINE_THREONINE KINASE"/>
    <property type="match status" value="1"/>
</dbReference>
<evidence type="ECO:0000256" key="5">
    <source>
        <dbReference type="ARBA" id="ARBA00022679"/>
    </source>
</evidence>
<evidence type="ECO:0000256" key="15">
    <source>
        <dbReference type="SAM" id="Phobius"/>
    </source>
</evidence>
<evidence type="ECO:0000313" key="18">
    <source>
        <dbReference type="Proteomes" id="UP001652621"/>
    </source>
</evidence>
<evidence type="ECO:0000256" key="11">
    <source>
        <dbReference type="ARBA" id="ARBA00022989"/>
    </source>
</evidence>
<dbReference type="Proteomes" id="UP001652621">
    <property type="component" value="Unplaced"/>
</dbReference>
<dbReference type="RefSeq" id="XP_058981583.1">
    <property type="nucleotide sequence ID" value="XM_059125600.1"/>
</dbReference>
<comment type="subcellular location">
    <subcellularLocation>
        <location evidence="1">Membrane</location>
        <topology evidence="1">Single-pass type I membrane protein</topology>
    </subcellularLocation>
</comment>
<evidence type="ECO:0000256" key="3">
    <source>
        <dbReference type="ARBA" id="ARBA00012401"/>
    </source>
</evidence>
<dbReference type="PANTHER" id="PTHR23255">
    <property type="entry name" value="TRANSFORMING GROWTH FACTOR-BETA RECEPTOR TYPE I AND II"/>
    <property type="match status" value="1"/>
</dbReference>
<dbReference type="InterPro" id="IPR011009">
    <property type="entry name" value="Kinase-like_dom_sf"/>
</dbReference>
<dbReference type="PROSITE" id="PS51256">
    <property type="entry name" value="GS"/>
    <property type="match status" value="1"/>
</dbReference>
<dbReference type="GeneID" id="101900564"/>
<dbReference type="CDD" id="cd14144">
    <property type="entry name" value="STKc_BMPR1"/>
    <property type="match status" value="1"/>
</dbReference>
<evidence type="ECO:0000256" key="12">
    <source>
        <dbReference type="ARBA" id="ARBA00023136"/>
    </source>
</evidence>
<dbReference type="SMART" id="SM00467">
    <property type="entry name" value="GS"/>
    <property type="match status" value="1"/>
</dbReference>
<evidence type="ECO:0000256" key="10">
    <source>
        <dbReference type="ARBA" id="ARBA00022840"/>
    </source>
</evidence>
<keyword evidence="8 14" id="KW-0547">Nucleotide-binding</keyword>
<evidence type="ECO:0000259" key="17">
    <source>
        <dbReference type="PROSITE" id="PS51256"/>
    </source>
</evidence>
<dbReference type="SUPFAM" id="SSF56112">
    <property type="entry name" value="Protein kinase-like (PK-like)"/>
    <property type="match status" value="1"/>
</dbReference>